<comment type="caution">
    <text evidence="7">The sequence shown here is derived from an EMBL/GenBank/DDBJ whole genome shotgun (WGS) entry which is preliminary data.</text>
</comment>
<dbReference type="SMART" id="SM00409">
    <property type="entry name" value="IG"/>
    <property type="match status" value="3"/>
</dbReference>
<keyword evidence="4" id="KW-0325">Glycoprotein</keyword>
<feature type="domain" description="Ig-like" evidence="6">
    <location>
        <begin position="119"/>
        <end position="224"/>
    </location>
</feature>
<evidence type="ECO:0000256" key="1">
    <source>
        <dbReference type="ARBA" id="ARBA00004479"/>
    </source>
</evidence>
<keyword evidence="2" id="KW-0472">Membrane</keyword>
<dbReference type="InterPro" id="IPR007110">
    <property type="entry name" value="Ig-like_dom"/>
</dbReference>
<protein>
    <recommendedName>
        <fullName evidence="6">Ig-like domain-containing protein</fullName>
    </recommendedName>
</protein>
<evidence type="ECO:0000256" key="4">
    <source>
        <dbReference type="ARBA" id="ARBA00023180"/>
    </source>
</evidence>
<proteinExistence type="predicted"/>
<evidence type="ECO:0000256" key="3">
    <source>
        <dbReference type="ARBA" id="ARBA00023157"/>
    </source>
</evidence>
<dbReference type="Gene3D" id="2.60.40.10">
    <property type="entry name" value="Immunoglobulins"/>
    <property type="match status" value="3"/>
</dbReference>
<evidence type="ECO:0000313" key="7">
    <source>
        <dbReference type="EMBL" id="KAJ8050789.1"/>
    </source>
</evidence>
<sequence length="445" mass="50104">MAKPYADLVWIIVTYHLSVGIKNAKFVESLNSTHLIVSVLTPVVFDCECDWDNVIWIHGSKSLVHDGRLSATNFPGTITYFENKSISFSAVTIQNEGTYQCICEFGQVEEYRLTVEVPPELYISIDYQNITNSTYYLEANKNHTVTCHAYGAKPAVNLTWKKNDEEITAPWVAFNVTVNPCTRYLYDSVATLWIHPEEEQGNLTCTSSSRFVSEEFESRVIFLTYVSPTVSLRVNGHNASEVVYVNIHEEVAVVCTAKRARPAANVTLLINDDILEDSKATDTEYTSESSQVFDTSVYGKFRLDRAVVQVTCNSQGRYGYNDSSVTTTVYTYAYPEVTLSIDGTYIANGTTYINKEDNRLIISCRAHGARTPVILKLDVTGDYLVFYNVSETLKQRKNNSGFDTEEAISLKPRKGKTTIKCISFCQHCREEQSHYVEVETVGKLS</sequence>
<organism evidence="7 8">
    <name type="scientific">Holothuria leucospilota</name>
    <name type="common">Black long sea cucumber</name>
    <name type="synonym">Mertensiothuria leucospilota</name>
    <dbReference type="NCBI Taxonomy" id="206669"/>
    <lineage>
        <taxon>Eukaryota</taxon>
        <taxon>Metazoa</taxon>
        <taxon>Echinodermata</taxon>
        <taxon>Eleutherozoa</taxon>
        <taxon>Echinozoa</taxon>
        <taxon>Holothuroidea</taxon>
        <taxon>Aspidochirotacea</taxon>
        <taxon>Aspidochirotida</taxon>
        <taxon>Holothuriidae</taxon>
        <taxon>Holothuria</taxon>
    </lineage>
</organism>
<dbReference type="InterPro" id="IPR013783">
    <property type="entry name" value="Ig-like_fold"/>
</dbReference>
<dbReference type="PANTHER" id="PTHR11640:SF136">
    <property type="entry name" value="NEPHRIN"/>
    <property type="match status" value="1"/>
</dbReference>
<evidence type="ECO:0000313" key="8">
    <source>
        <dbReference type="Proteomes" id="UP001152320"/>
    </source>
</evidence>
<dbReference type="InterPro" id="IPR051275">
    <property type="entry name" value="Cell_adhesion_signaling"/>
</dbReference>
<dbReference type="GO" id="GO:0005886">
    <property type="term" value="C:plasma membrane"/>
    <property type="evidence" value="ECO:0007669"/>
    <property type="project" value="TreeGrafter"/>
</dbReference>
<dbReference type="SUPFAM" id="SSF48726">
    <property type="entry name" value="Immunoglobulin"/>
    <property type="match status" value="2"/>
</dbReference>
<accession>A0A9Q1HKM2</accession>
<evidence type="ECO:0000259" key="6">
    <source>
        <dbReference type="PROSITE" id="PS50835"/>
    </source>
</evidence>
<dbReference type="OrthoDB" id="5843397at2759"/>
<comment type="subcellular location">
    <subcellularLocation>
        <location evidence="1">Membrane</location>
        <topology evidence="1">Single-pass type I membrane protein</topology>
    </subcellularLocation>
</comment>
<dbReference type="PROSITE" id="PS50835">
    <property type="entry name" value="IG_LIKE"/>
    <property type="match status" value="1"/>
</dbReference>
<dbReference type="GO" id="GO:0050839">
    <property type="term" value="F:cell adhesion molecule binding"/>
    <property type="evidence" value="ECO:0007669"/>
    <property type="project" value="TreeGrafter"/>
</dbReference>
<keyword evidence="3" id="KW-1015">Disulfide bond</keyword>
<dbReference type="Proteomes" id="UP001152320">
    <property type="component" value="Chromosome 1"/>
</dbReference>
<name>A0A9Q1HKM2_HOLLE</name>
<dbReference type="InterPro" id="IPR036179">
    <property type="entry name" value="Ig-like_dom_sf"/>
</dbReference>
<keyword evidence="5" id="KW-0393">Immunoglobulin domain</keyword>
<evidence type="ECO:0000256" key="2">
    <source>
        <dbReference type="ARBA" id="ARBA00023136"/>
    </source>
</evidence>
<dbReference type="Pfam" id="PF08205">
    <property type="entry name" value="C2-set_2"/>
    <property type="match status" value="1"/>
</dbReference>
<dbReference type="EMBL" id="JAIZAY010000001">
    <property type="protein sequence ID" value="KAJ8050789.1"/>
    <property type="molecule type" value="Genomic_DNA"/>
</dbReference>
<keyword evidence="8" id="KW-1185">Reference proteome</keyword>
<gene>
    <name evidence="7" type="ORF">HOLleu_04124</name>
</gene>
<dbReference type="AlphaFoldDB" id="A0A9Q1HKM2"/>
<dbReference type="GO" id="GO:0005911">
    <property type="term" value="C:cell-cell junction"/>
    <property type="evidence" value="ECO:0007669"/>
    <property type="project" value="TreeGrafter"/>
</dbReference>
<dbReference type="PANTHER" id="PTHR11640">
    <property type="entry name" value="NEPHRIN"/>
    <property type="match status" value="1"/>
</dbReference>
<dbReference type="InterPro" id="IPR003599">
    <property type="entry name" value="Ig_sub"/>
</dbReference>
<reference evidence="7" key="1">
    <citation type="submission" date="2021-10" db="EMBL/GenBank/DDBJ databases">
        <title>Tropical sea cucumber genome reveals ecological adaptation and Cuvierian tubules defense mechanism.</title>
        <authorList>
            <person name="Chen T."/>
        </authorList>
    </citation>
    <scope>NUCLEOTIDE SEQUENCE</scope>
    <source>
        <strain evidence="7">Nanhai2018</strain>
        <tissue evidence="7">Muscle</tissue>
    </source>
</reference>
<dbReference type="InterPro" id="IPR013162">
    <property type="entry name" value="CD80_C2-set"/>
</dbReference>
<dbReference type="GO" id="GO:0098609">
    <property type="term" value="P:cell-cell adhesion"/>
    <property type="evidence" value="ECO:0007669"/>
    <property type="project" value="TreeGrafter"/>
</dbReference>
<evidence type="ECO:0000256" key="5">
    <source>
        <dbReference type="ARBA" id="ARBA00023319"/>
    </source>
</evidence>